<sequence>MNEMESIKGKIEEQQKTQMKYREEENRRREDNESNTVKFLRMLDYKMDNIKNGEEVLFDRLADRSLKDGKFVTATITKKLEAIEENITAETLELDRKIGERLGRRTAMESKGKEIGTTEDIEYQIKETGKEITAEITKTIDTVLTECMQDLHNAITYGGAAPDDNSAVMNKIGALETTMKEEIKEAKKEITDRMSENKTDIVSHMETATQRNTSTQQGTSLVKTYAEATKIKNQHGQRTLHSVLVTSKNKIDTAEEVIGRAKEILEPEKNRIQIERIRKVKDQRVIISCLNEKETEQIREKISSSKYLEAERVRNKNPLVIIKEVKFKMTDDEIKNAIKTQNPDIYTEEQREEDVIKIKYRRRTKNNEKCHIIVQVPSEMWKKMVTKGHLYIEMERVRVDDQTPLIQYTRCLNYGHGKKFCPVWTDAATAEDYTCGQSAQTEKQEFPRGAATAHTPNYKTTNTTHSVVTVKCERNGTASLGQQHLTSEANQNWNRQHHRTIQDTHKYIKYTKNIHKQKTIIKNRYTEQKQHTNKNSPMIMEKDDDHSNLIKRPAHKQNTQNIERSIMIMENSMKT</sequence>
<feature type="compositionally biased region" description="Basic and acidic residues" evidence="1">
    <location>
        <begin position="1"/>
        <end position="32"/>
    </location>
</feature>
<evidence type="ECO:0000313" key="3">
    <source>
        <dbReference type="Proteomes" id="UP001153714"/>
    </source>
</evidence>
<dbReference type="Proteomes" id="UP001153714">
    <property type="component" value="Chromosome 21"/>
</dbReference>
<gene>
    <name evidence="2" type="ORF">DIATSA_LOCUS7916</name>
</gene>
<feature type="region of interest" description="Disordered" evidence="1">
    <location>
        <begin position="441"/>
        <end position="460"/>
    </location>
</feature>
<keyword evidence="3" id="KW-1185">Reference proteome</keyword>
<name>A0A9N9R605_9NEOP</name>
<proteinExistence type="predicted"/>
<organism evidence="2 3">
    <name type="scientific">Diatraea saccharalis</name>
    <name type="common">sugarcane borer</name>
    <dbReference type="NCBI Taxonomy" id="40085"/>
    <lineage>
        <taxon>Eukaryota</taxon>
        <taxon>Metazoa</taxon>
        <taxon>Ecdysozoa</taxon>
        <taxon>Arthropoda</taxon>
        <taxon>Hexapoda</taxon>
        <taxon>Insecta</taxon>
        <taxon>Pterygota</taxon>
        <taxon>Neoptera</taxon>
        <taxon>Endopterygota</taxon>
        <taxon>Lepidoptera</taxon>
        <taxon>Glossata</taxon>
        <taxon>Ditrysia</taxon>
        <taxon>Pyraloidea</taxon>
        <taxon>Crambidae</taxon>
        <taxon>Crambinae</taxon>
        <taxon>Diatraea</taxon>
    </lineage>
</organism>
<reference evidence="2" key="2">
    <citation type="submission" date="2022-10" db="EMBL/GenBank/DDBJ databases">
        <authorList>
            <consortium name="ENA_rothamsted_submissions"/>
            <consortium name="culmorum"/>
            <person name="King R."/>
        </authorList>
    </citation>
    <scope>NUCLEOTIDE SEQUENCE</scope>
</reference>
<evidence type="ECO:0000313" key="2">
    <source>
        <dbReference type="EMBL" id="CAG9790247.1"/>
    </source>
</evidence>
<protein>
    <submittedName>
        <fullName evidence="2">Uncharacterized protein</fullName>
    </submittedName>
</protein>
<dbReference type="OrthoDB" id="10022108at2759"/>
<feature type="region of interest" description="Disordered" evidence="1">
    <location>
        <begin position="1"/>
        <end position="33"/>
    </location>
</feature>
<dbReference type="AlphaFoldDB" id="A0A9N9R605"/>
<reference evidence="2" key="1">
    <citation type="submission" date="2021-12" db="EMBL/GenBank/DDBJ databases">
        <authorList>
            <person name="King R."/>
        </authorList>
    </citation>
    <scope>NUCLEOTIDE SEQUENCE</scope>
</reference>
<evidence type="ECO:0000256" key="1">
    <source>
        <dbReference type="SAM" id="MobiDB-lite"/>
    </source>
</evidence>
<dbReference type="EMBL" id="OU893352">
    <property type="protein sequence ID" value="CAG9790247.1"/>
    <property type="molecule type" value="Genomic_DNA"/>
</dbReference>
<accession>A0A9N9R605</accession>